<comment type="caution">
    <text evidence="7">The sequence shown here is derived from an EMBL/GenBank/DDBJ whole genome shotgun (WGS) entry which is preliminary data.</text>
</comment>
<reference evidence="7 8" key="2">
    <citation type="journal article" date="2013" name="PLoS ONE">
        <title>INDIGO - INtegrated Data Warehouse of MIcrobial GenOmes with Examples from the Red Sea Extremophiles.</title>
        <authorList>
            <person name="Alam I."/>
            <person name="Antunes A."/>
            <person name="Kamau A.A."/>
            <person name="Ba Alawi W."/>
            <person name="Kalkatawi M."/>
            <person name="Stingl U."/>
            <person name="Bajic V.B."/>
        </authorList>
    </citation>
    <scope>NUCLEOTIDE SEQUENCE [LARGE SCALE GENOMIC DNA]</scope>
    <source>
        <strain evidence="7 8">SSD-17B</strain>
    </source>
</reference>
<evidence type="ECO:0000256" key="6">
    <source>
        <dbReference type="SAM" id="Phobius"/>
    </source>
</evidence>
<keyword evidence="8" id="KW-1185">Reference proteome</keyword>
<dbReference type="SUPFAM" id="SSF144083">
    <property type="entry name" value="Magnesium transport protein CorA, transmembrane region"/>
    <property type="match status" value="1"/>
</dbReference>
<evidence type="ECO:0000256" key="1">
    <source>
        <dbReference type="ARBA" id="ARBA00004141"/>
    </source>
</evidence>
<feature type="transmembrane region" description="Helical" evidence="6">
    <location>
        <begin position="285"/>
        <end position="305"/>
    </location>
</feature>
<dbReference type="GO" id="GO:0016020">
    <property type="term" value="C:membrane"/>
    <property type="evidence" value="ECO:0007669"/>
    <property type="project" value="UniProtKB-SubCell"/>
</dbReference>
<evidence type="ECO:0000256" key="4">
    <source>
        <dbReference type="ARBA" id="ARBA00022989"/>
    </source>
</evidence>
<dbReference type="STRING" id="1033810.HLPCO_000841"/>
<comment type="similarity">
    <text evidence="2">Belongs to the CorA metal ion transporter (MIT) (TC 1.A.35) family.</text>
</comment>
<keyword evidence="4 6" id="KW-1133">Transmembrane helix</keyword>
<evidence type="ECO:0000256" key="2">
    <source>
        <dbReference type="ARBA" id="ARBA00009765"/>
    </source>
</evidence>
<evidence type="ECO:0000313" key="7">
    <source>
        <dbReference type="EMBL" id="ERJ13217.1"/>
    </source>
</evidence>
<dbReference type="eggNOG" id="COG0598">
    <property type="taxonomic scope" value="Bacteria"/>
</dbReference>
<dbReference type="Gene3D" id="3.30.460.20">
    <property type="entry name" value="CorA soluble domain-like"/>
    <property type="match status" value="1"/>
</dbReference>
<dbReference type="Pfam" id="PF01544">
    <property type="entry name" value="CorA"/>
    <property type="match status" value="1"/>
</dbReference>
<gene>
    <name evidence="7" type="primary">corA</name>
    <name evidence="7" type="ORF">HLPCO_000841</name>
</gene>
<keyword evidence="7" id="KW-0808">Transferase</keyword>
<dbReference type="OrthoDB" id="9803416at2"/>
<evidence type="ECO:0000256" key="5">
    <source>
        <dbReference type="ARBA" id="ARBA00023136"/>
    </source>
</evidence>
<keyword evidence="5 6" id="KW-0472">Membrane</keyword>
<dbReference type="InParanoid" id="U2DY80"/>
<dbReference type="InterPro" id="IPR002523">
    <property type="entry name" value="MgTranspt_CorA/ZnTranspt_ZntB"/>
</dbReference>
<dbReference type="InterPro" id="IPR045863">
    <property type="entry name" value="CorA_TM1_TM2"/>
</dbReference>
<dbReference type="FunCoup" id="U2DY80">
    <property type="interactions" value="199"/>
</dbReference>
<dbReference type="GO" id="GO:0003991">
    <property type="term" value="F:acetylglutamate kinase activity"/>
    <property type="evidence" value="ECO:0007669"/>
    <property type="project" value="UniProtKB-EC"/>
</dbReference>
<dbReference type="AlphaFoldDB" id="U2DY80"/>
<dbReference type="CDD" id="cd12827">
    <property type="entry name" value="EcCorA_ZntB-like_u2"/>
    <property type="match status" value="1"/>
</dbReference>
<proteinExistence type="inferred from homology"/>
<dbReference type="PANTHER" id="PTHR47891:SF2">
    <property type="entry name" value="MAGNESIUM AND COBALT TRANSPORTER"/>
    <property type="match status" value="1"/>
</dbReference>
<reference evidence="7 8" key="1">
    <citation type="journal article" date="2011" name="J. Bacteriol.">
        <title>Genome sequence of Haloplasma contractile, an unusual contractile bacterium from a deep-sea anoxic brine lake.</title>
        <authorList>
            <person name="Antunes A."/>
            <person name="Alam I."/>
            <person name="El Dorry H."/>
            <person name="Siam R."/>
            <person name="Robertson A."/>
            <person name="Bajic V.B."/>
            <person name="Stingl U."/>
        </authorList>
    </citation>
    <scope>NUCLEOTIDE SEQUENCE [LARGE SCALE GENOMIC DNA]</scope>
    <source>
        <strain evidence="7 8">SSD-17B</strain>
    </source>
</reference>
<sequence>MIKIYNIRDNTLKEQGKFTKGSWINVVNPTKEEIDTISTYLYIDEQDIESVLDADERARIEVSRNYGVIIVDVPIASAEKNEIYQTIPIAIFFTEEYILTVCVEELPLLEKMIKDSSRKDINTSTPNLFILQFLYNNSILYLNFLRKIDKKSREVEKELNESLSNSELLHLLALEKSLVFFKVSLKSLQPVLEKMTKLTSIQFTEEEKALLEDVIIEHNQAVEMTEIYSGVLNGMLNTSASIISNNLNNVMKTLTSITLIISIPTVIGSFYGMNVLLPIQDDPFAFIYILLGSTFMSLILTIILIKKKLF</sequence>
<dbReference type="InterPro" id="IPR045861">
    <property type="entry name" value="CorA_cytoplasmic_dom"/>
</dbReference>
<dbReference type="RefSeq" id="WP_008826772.1">
    <property type="nucleotide sequence ID" value="NZ_AFNU02000002.1"/>
</dbReference>
<dbReference type="PANTHER" id="PTHR47891">
    <property type="entry name" value="TRANSPORTER-RELATED"/>
    <property type="match status" value="1"/>
</dbReference>
<name>U2DY80_9MOLU</name>
<comment type="subcellular location">
    <subcellularLocation>
        <location evidence="1">Membrane</location>
        <topology evidence="1">Multi-pass membrane protein</topology>
    </subcellularLocation>
</comment>
<protein>
    <submittedName>
        <fullName evidence="7">Magnesium protein</fullName>
        <ecNumber evidence="7">2.7.2.8</ecNumber>
    </submittedName>
</protein>
<dbReference type="InterPro" id="IPR047199">
    <property type="entry name" value="CorA-like"/>
</dbReference>
<evidence type="ECO:0000313" key="8">
    <source>
        <dbReference type="Proteomes" id="UP000005707"/>
    </source>
</evidence>
<keyword evidence="3 6" id="KW-0812">Transmembrane</keyword>
<feature type="transmembrane region" description="Helical" evidence="6">
    <location>
        <begin position="254"/>
        <end position="273"/>
    </location>
</feature>
<dbReference type="EC" id="2.7.2.8" evidence="7"/>
<dbReference type="EMBL" id="AFNU02000002">
    <property type="protein sequence ID" value="ERJ13217.1"/>
    <property type="molecule type" value="Genomic_DNA"/>
</dbReference>
<evidence type="ECO:0000256" key="3">
    <source>
        <dbReference type="ARBA" id="ARBA00022692"/>
    </source>
</evidence>
<organism evidence="7 8">
    <name type="scientific">Haloplasma contractile SSD-17B</name>
    <dbReference type="NCBI Taxonomy" id="1033810"/>
    <lineage>
        <taxon>Bacteria</taxon>
        <taxon>Bacillati</taxon>
        <taxon>Mycoplasmatota</taxon>
        <taxon>Mollicutes</taxon>
        <taxon>Haloplasmatales</taxon>
        <taxon>Haloplasmataceae</taxon>
        <taxon>Haloplasma</taxon>
    </lineage>
</organism>
<dbReference type="Proteomes" id="UP000005707">
    <property type="component" value="Unassembled WGS sequence"/>
</dbReference>
<dbReference type="GO" id="GO:0046873">
    <property type="term" value="F:metal ion transmembrane transporter activity"/>
    <property type="evidence" value="ECO:0007669"/>
    <property type="project" value="InterPro"/>
</dbReference>
<dbReference type="SUPFAM" id="SSF143865">
    <property type="entry name" value="CorA soluble domain-like"/>
    <property type="match status" value="1"/>
</dbReference>
<dbReference type="Gene3D" id="1.20.58.340">
    <property type="entry name" value="Magnesium transport protein CorA, transmembrane region"/>
    <property type="match status" value="2"/>
</dbReference>
<accession>U2DY80</accession>